<dbReference type="GO" id="GO:0000976">
    <property type="term" value="F:transcription cis-regulatory region binding"/>
    <property type="evidence" value="ECO:0007669"/>
    <property type="project" value="TreeGrafter"/>
</dbReference>
<dbReference type="STRING" id="56646.A0A2L2T2I2"/>
<evidence type="ECO:0000256" key="7">
    <source>
        <dbReference type="SAM" id="SignalP"/>
    </source>
</evidence>
<name>A0A2L2T2I2_9HYPO</name>
<organism evidence="9 10">
    <name type="scientific">Fusarium venenatum</name>
    <dbReference type="NCBI Taxonomy" id="56646"/>
    <lineage>
        <taxon>Eukaryota</taxon>
        <taxon>Fungi</taxon>
        <taxon>Dikarya</taxon>
        <taxon>Ascomycota</taxon>
        <taxon>Pezizomycotina</taxon>
        <taxon>Sordariomycetes</taxon>
        <taxon>Hypocreomycetidae</taxon>
        <taxon>Hypocreales</taxon>
        <taxon>Nectriaceae</taxon>
        <taxon>Fusarium</taxon>
    </lineage>
</organism>
<feature type="chain" id="PRO_5014830978" description="Zn(2)-C6 fungal-type domain-containing protein" evidence="7">
    <location>
        <begin position="25"/>
        <end position="632"/>
    </location>
</feature>
<dbReference type="InterPro" id="IPR036864">
    <property type="entry name" value="Zn2-C6_fun-type_DNA-bd_sf"/>
</dbReference>
<dbReference type="GO" id="GO:0008270">
    <property type="term" value="F:zinc ion binding"/>
    <property type="evidence" value="ECO:0007669"/>
    <property type="project" value="InterPro"/>
</dbReference>
<protein>
    <recommendedName>
        <fullName evidence="8">Zn(2)-C6 fungal-type domain-containing protein</fullName>
    </recommendedName>
</protein>
<keyword evidence="10" id="KW-1185">Reference proteome</keyword>
<dbReference type="Gene3D" id="4.10.240.10">
    <property type="entry name" value="Zn(2)-C6 fungal-type DNA-binding domain"/>
    <property type="match status" value="1"/>
</dbReference>
<dbReference type="Proteomes" id="UP000245910">
    <property type="component" value="Chromosome IIII"/>
</dbReference>
<reference evidence="10" key="1">
    <citation type="submission" date="2014-10" db="EMBL/GenBank/DDBJ databases">
        <authorList>
            <person name="King R."/>
        </authorList>
    </citation>
    <scope>NUCLEOTIDE SEQUENCE [LARGE SCALE GENOMIC DNA]</scope>
    <source>
        <strain evidence="10">A3/5</strain>
    </source>
</reference>
<dbReference type="AlphaFoldDB" id="A0A2L2T2I2"/>
<evidence type="ECO:0000256" key="6">
    <source>
        <dbReference type="SAM" id="MobiDB-lite"/>
    </source>
</evidence>
<dbReference type="SUPFAM" id="SSF57701">
    <property type="entry name" value="Zn2/Cys6 DNA-binding domain"/>
    <property type="match status" value="1"/>
</dbReference>
<keyword evidence="2" id="KW-0805">Transcription regulation</keyword>
<dbReference type="InterPro" id="IPR001138">
    <property type="entry name" value="Zn2Cys6_DnaBD"/>
</dbReference>
<dbReference type="EMBL" id="LN649232">
    <property type="protein sequence ID" value="CEI39369.1"/>
    <property type="molecule type" value="Genomic_DNA"/>
</dbReference>
<dbReference type="GO" id="GO:0005634">
    <property type="term" value="C:nucleus"/>
    <property type="evidence" value="ECO:0007669"/>
    <property type="project" value="UniProtKB-SubCell"/>
</dbReference>
<evidence type="ECO:0000313" key="9">
    <source>
        <dbReference type="EMBL" id="CEI39369.1"/>
    </source>
</evidence>
<proteinExistence type="predicted"/>
<evidence type="ECO:0000256" key="3">
    <source>
        <dbReference type="ARBA" id="ARBA00023125"/>
    </source>
</evidence>
<keyword evidence="4" id="KW-0804">Transcription</keyword>
<accession>A0A2L2T2I2</accession>
<dbReference type="PANTHER" id="PTHR31845">
    <property type="entry name" value="FINGER DOMAIN PROTEIN, PUTATIVE-RELATED"/>
    <property type="match status" value="1"/>
</dbReference>
<feature type="signal peptide" evidence="7">
    <location>
        <begin position="1"/>
        <end position="24"/>
    </location>
</feature>
<keyword evidence="5" id="KW-0539">Nucleus</keyword>
<dbReference type="PROSITE" id="PS00463">
    <property type="entry name" value="ZN2_CY6_FUNGAL_1"/>
    <property type="match status" value="1"/>
</dbReference>
<evidence type="ECO:0000256" key="2">
    <source>
        <dbReference type="ARBA" id="ARBA00023015"/>
    </source>
</evidence>
<keyword evidence="3" id="KW-0238">DNA-binding</keyword>
<evidence type="ECO:0000256" key="5">
    <source>
        <dbReference type="ARBA" id="ARBA00023242"/>
    </source>
</evidence>
<evidence type="ECO:0000259" key="8">
    <source>
        <dbReference type="PROSITE" id="PS00463"/>
    </source>
</evidence>
<dbReference type="GO" id="GO:0000981">
    <property type="term" value="F:DNA-binding transcription factor activity, RNA polymerase II-specific"/>
    <property type="evidence" value="ECO:0007669"/>
    <property type="project" value="InterPro"/>
</dbReference>
<keyword evidence="7" id="KW-0732">Signal</keyword>
<dbReference type="InterPro" id="IPR051089">
    <property type="entry name" value="prtT"/>
</dbReference>
<evidence type="ECO:0000313" key="10">
    <source>
        <dbReference type="Proteomes" id="UP000245910"/>
    </source>
</evidence>
<feature type="region of interest" description="Disordered" evidence="6">
    <location>
        <begin position="110"/>
        <end position="136"/>
    </location>
</feature>
<feature type="domain" description="Zn(2)-C6 fungal-type" evidence="8">
    <location>
        <begin position="49"/>
        <end position="80"/>
    </location>
</feature>
<evidence type="ECO:0000256" key="1">
    <source>
        <dbReference type="ARBA" id="ARBA00004123"/>
    </source>
</evidence>
<dbReference type="PANTHER" id="PTHR31845:SF10">
    <property type="entry name" value="ZN(II)2CYS6 TRANSCRIPTION FACTOR (EUROFUNG)"/>
    <property type="match status" value="1"/>
</dbReference>
<evidence type="ECO:0000256" key="4">
    <source>
        <dbReference type="ARBA" id="ARBA00023163"/>
    </source>
</evidence>
<comment type="subcellular location">
    <subcellularLocation>
        <location evidence="1">Nucleus</location>
    </subcellularLocation>
</comment>
<sequence>MINVWDVAVFQLRLLFKLLNLCETSTLRYLSRDKMSPGSAQAKNKGPKACTTCAKAKARCVPGPLGSLKCDRCHRLDKPCVNQTPAPARPRRSPKLSKIAALEKRLEELSSHVRRESSSEEEESSPSQTDGSRPELLSRSDAWRFDHIFPSKPGTESNPGQHPPPSAPNKIRPWDSWWPTPQEAELLLNGFRTIHSCLFPFVCVPAHMTALELREDRPFLWKAVMMVGCFLDGARQVKLGQELLAEIGRSAVVDGLNSLDLLHGMQILVAWFHYGLKGSQLTNLLFLARAICANLRFKDDASLKGEEFDRNLDHMRVYVGTFYLNTLVFATNRRPDLMMNTTHLDMCCRVIETNMQYPSDEYLIKLVRIQQLTHSISVTMAEDNLGQTTSKVPLNMVVQSFEEQLRQYRESLVERFSDNDNLKSHANVAEVLLYEIALSEQPAAASYLPLTDRLQLLWSCLQSLRTFFDLRFDHRELERPRFLCMSATEFVYTVIVGIKIVTLQLPGWNLVNVHGELDVVEVMSQQAQDLDIIVQRRKHGNMLGTATPAGIPTPPPPPDPFERLVRQLKNVRDLVRAERQRLLAGAGNSDLVNFSQEFLLDDSGTDFWQAAATRGYNVWHIIGDPSVLNEAS</sequence>
<feature type="region of interest" description="Disordered" evidence="6">
    <location>
        <begin position="148"/>
        <end position="174"/>
    </location>
</feature>